<dbReference type="PANTHER" id="PTHR33180:SF31">
    <property type="entry name" value="POLYPROTEIN PROTEIN"/>
    <property type="match status" value="1"/>
</dbReference>
<organism evidence="1 2">
    <name type="scientific">Solanum commersonii</name>
    <name type="common">Commerson's wild potato</name>
    <name type="synonym">Commerson's nightshade</name>
    <dbReference type="NCBI Taxonomy" id="4109"/>
    <lineage>
        <taxon>Eukaryota</taxon>
        <taxon>Viridiplantae</taxon>
        <taxon>Streptophyta</taxon>
        <taxon>Embryophyta</taxon>
        <taxon>Tracheophyta</taxon>
        <taxon>Spermatophyta</taxon>
        <taxon>Magnoliopsida</taxon>
        <taxon>eudicotyledons</taxon>
        <taxon>Gunneridae</taxon>
        <taxon>Pentapetalae</taxon>
        <taxon>asterids</taxon>
        <taxon>lamiids</taxon>
        <taxon>Solanales</taxon>
        <taxon>Solanaceae</taxon>
        <taxon>Solanoideae</taxon>
        <taxon>Solaneae</taxon>
        <taxon>Solanum</taxon>
    </lineage>
</organism>
<accession>A0A9J6B253</accession>
<dbReference type="AlphaFoldDB" id="A0A9J6B253"/>
<protein>
    <submittedName>
        <fullName evidence="1">Uncharacterized protein</fullName>
    </submittedName>
</protein>
<evidence type="ECO:0000313" key="1">
    <source>
        <dbReference type="EMBL" id="KAG5630845.1"/>
    </source>
</evidence>
<dbReference type="Proteomes" id="UP000824120">
    <property type="component" value="Chromosome 1"/>
</dbReference>
<dbReference type="EMBL" id="JACXVP010000001">
    <property type="protein sequence ID" value="KAG5630845.1"/>
    <property type="molecule type" value="Genomic_DNA"/>
</dbReference>
<proteinExistence type="predicted"/>
<name>A0A9J6B253_SOLCO</name>
<comment type="caution">
    <text evidence="1">The sequence shown here is derived from an EMBL/GenBank/DDBJ whole genome shotgun (WGS) entry which is preliminary data.</text>
</comment>
<reference evidence="1 2" key="1">
    <citation type="submission" date="2020-09" db="EMBL/GenBank/DDBJ databases">
        <title>De no assembly of potato wild relative species, Solanum commersonii.</title>
        <authorList>
            <person name="Cho K."/>
        </authorList>
    </citation>
    <scope>NUCLEOTIDE SEQUENCE [LARGE SCALE GENOMIC DNA]</scope>
    <source>
        <strain evidence="1">LZ3.2</strain>
        <tissue evidence="1">Leaf</tissue>
    </source>
</reference>
<keyword evidence="2" id="KW-1185">Reference proteome</keyword>
<sequence length="61" mass="7168">MVDMYPTVWGTLRFHRFDIFTKPHGPYIPTWVREFYAAYSDLVLQGKKKASAFKPVDFVVV</sequence>
<gene>
    <name evidence="1" type="ORF">H5410_002562</name>
</gene>
<evidence type="ECO:0000313" key="2">
    <source>
        <dbReference type="Proteomes" id="UP000824120"/>
    </source>
</evidence>
<dbReference type="PANTHER" id="PTHR33180">
    <property type="entry name" value="PHOTOSYSTEM II CP43 REACTION CENTER PROTEIN"/>
    <property type="match status" value="1"/>
</dbReference>